<name>A0A8J5TGN2_ZIZPA</name>
<dbReference type="Proteomes" id="UP000729402">
    <property type="component" value="Unassembled WGS sequence"/>
</dbReference>
<feature type="region of interest" description="Disordered" evidence="1">
    <location>
        <begin position="1"/>
        <end position="49"/>
    </location>
</feature>
<evidence type="ECO:0000256" key="1">
    <source>
        <dbReference type="SAM" id="MobiDB-lite"/>
    </source>
</evidence>
<reference evidence="2" key="1">
    <citation type="journal article" date="2021" name="bioRxiv">
        <title>Whole Genome Assembly and Annotation of Northern Wild Rice, Zizania palustris L., Supports a Whole Genome Duplication in the Zizania Genus.</title>
        <authorList>
            <person name="Haas M."/>
            <person name="Kono T."/>
            <person name="Macchietto M."/>
            <person name="Millas R."/>
            <person name="McGilp L."/>
            <person name="Shao M."/>
            <person name="Duquette J."/>
            <person name="Hirsch C.N."/>
            <person name="Kimball J."/>
        </authorList>
    </citation>
    <scope>NUCLEOTIDE SEQUENCE</scope>
    <source>
        <tissue evidence="2">Fresh leaf tissue</tissue>
    </source>
</reference>
<keyword evidence="3" id="KW-1185">Reference proteome</keyword>
<gene>
    <name evidence="2" type="ORF">GUJ93_ZPchr0007g3965</name>
</gene>
<sequence length="155" mass="16243">MDRAVSAPKPPGETEPPAVEFAAGGTAPPLSPLVNADPSRGGGGGGGGGDDLRALSILLQLRILPANSDDTRESIRLGEDDGDGGKLDERAEIGNKRSILEVLHFASARSGDKDVDDFQAIFYSPVVELTVRRSAQMQPKIGLNCCHQSLQSVPI</sequence>
<evidence type="ECO:0000313" key="2">
    <source>
        <dbReference type="EMBL" id="KAG8081354.1"/>
    </source>
</evidence>
<dbReference type="AlphaFoldDB" id="A0A8J5TGN2"/>
<dbReference type="EMBL" id="JAAALK010000282">
    <property type="protein sequence ID" value="KAG8081354.1"/>
    <property type="molecule type" value="Genomic_DNA"/>
</dbReference>
<organism evidence="2 3">
    <name type="scientific">Zizania palustris</name>
    <name type="common">Northern wild rice</name>
    <dbReference type="NCBI Taxonomy" id="103762"/>
    <lineage>
        <taxon>Eukaryota</taxon>
        <taxon>Viridiplantae</taxon>
        <taxon>Streptophyta</taxon>
        <taxon>Embryophyta</taxon>
        <taxon>Tracheophyta</taxon>
        <taxon>Spermatophyta</taxon>
        <taxon>Magnoliopsida</taxon>
        <taxon>Liliopsida</taxon>
        <taxon>Poales</taxon>
        <taxon>Poaceae</taxon>
        <taxon>BOP clade</taxon>
        <taxon>Oryzoideae</taxon>
        <taxon>Oryzeae</taxon>
        <taxon>Zizaniinae</taxon>
        <taxon>Zizania</taxon>
    </lineage>
</organism>
<evidence type="ECO:0000313" key="3">
    <source>
        <dbReference type="Proteomes" id="UP000729402"/>
    </source>
</evidence>
<accession>A0A8J5TGN2</accession>
<proteinExistence type="predicted"/>
<comment type="caution">
    <text evidence="2">The sequence shown here is derived from an EMBL/GenBank/DDBJ whole genome shotgun (WGS) entry which is preliminary data.</text>
</comment>
<feature type="region of interest" description="Disordered" evidence="1">
    <location>
        <begin position="69"/>
        <end position="89"/>
    </location>
</feature>
<feature type="compositionally biased region" description="Gly residues" evidence="1">
    <location>
        <begin position="40"/>
        <end position="49"/>
    </location>
</feature>
<reference evidence="2" key="2">
    <citation type="submission" date="2021-02" db="EMBL/GenBank/DDBJ databases">
        <authorList>
            <person name="Kimball J.A."/>
            <person name="Haas M.W."/>
            <person name="Macchietto M."/>
            <person name="Kono T."/>
            <person name="Duquette J."/>
            <person name="Shao M."/>
        </authorList>
    </citation>
    <scope>NUCLEOTIDE SEQUENCE</scope>
    <source>
        <tissue evidence="2">Fresh leaf tissue</tissue>
    </source>
</reference>
<protein>
    <submittedName>
        <fullName evidence="2">Uncharacterized protein</fullName>
    </submittedName>
</protein>